<evidence type="ECO:0000256" key="1">
    <source>
        <dbReference type="ARBA" id="ARBA00001946"/>
    </source>
</evidence>
<evidence type="ECO:0000256" key="3">
    <source>
        <dbReference type="ARBA" id="ARBA00022723"/>
    </source>
</evidence>
<evidence type="ECO:0000256" key="6">
    <source>
        <dbReference type="ARBA" id="ARBA00022842"/>
    </source>
</evidence>
<evidence type="ECO:0000313" key="9">
    <source>
        <dbReference type="EMBL" id="HGB25970.1"/>
    </source>
</evidence>
<comment type="similarity">
    <text evidence="8">Belongs to the CRISPR-associated endoribonuclease Cas2 protein family.</text>
</comment>
<dbReference type="AlphaFoldDB" id="A0A7C3SME0"/>
<protein>
    <recommendedName>
        <fullName evidence="8">CRISPR-associated endoribonuclease Cas2</fullName>
        <ecNumber evidence="8">3.1.-.-</ecNumber>
    </recommendedName>
</protein>
<dbReference type="PANTHER" id="PTHR34405:SF3">
    <property type="entry name" value="CRISPR-ASSOCIATED ENDORIBONUCLEASE CAS2 3"/>
    <property type="match status" value="1"/>
</dbReference>
<dbReference type="NCBIfam" id="TIGR01573">
    <property type="entry name" value="cas2"/>
    <property type="match status" value="1"/>
</dbReference>
<comment type="cofactor">
    <cofactor evidence="1 8">
        <name>Mg(2+)</name>
        <dbReference type="ChEBI" id="CHEBI:18420"/>
    </cofactor>
</comment>
<keyword evidence="3 8" id="KW-0479">Metal-binding</keyword>
<name>A0A7C3SME0_THEPE</name>
<comment type="subunit">
    <text evidence="8">Homodimer, forms a heterotetramer with a Cas1 homodimer.</text>
</comment>
<gene>
    <name evidence="8 9" type="primary">cas2</name>
    <name evidence="9" type="ORF">ENV88_08175</name>
</gene>
<dbReference type="EC" id="3.1.-.-" evidence="8"/>
<dbReference type="GO" id="GO:0004521">
    <property type="term" value="F:RNA endonuclease activity"/>
    <property type="evidence" value="ECO:0007669"/>
    <property type="project" value="InterPro"/>
</dbReference>
<keyword evidence="6 8" id="KW-0460">Magnesium</keyword>
<evidence type="ECO:0000256" key="2">
    <source>
        <dbReference type="ARBA" id="ARBA00022722"/>
    </source>
</evidence>
<evidence type="ECO:0000256" key="7">
    <source>
        <dbReference type="ARBA" id="ARBA00023118"/>
    </source>
</evidence>
<comment type="caution">
    <text evidence="9">The sequence shown here is derived from an EMBL/GenBank/DDBJ whole genome shotgun (WGS) entry which is preliminary data.</text>
</comment>
<sequence length="96" mass="11195">MSQRVILVIYDIHDDDLRLKVAAFLKRSGFARIQKSAFSAPYTPALLSEVEAGLRRLLRERDRYDVQVYVMPRSSYEERIVMSRGYTPEEGEELLI</sequence>
<evidence type="ECO:0000256" key="8">
    <source>
        <dbReference type="HAMAP-Rule" id="MF_01471"/>
    </source>
</evidence>
<keyword evidence="2 8" id="KW-0540">Nuclease</keyword>
<dbReference type="GO" id="GO:0016787">
    <property type="term" value="F:hydrolase activity"/>
    <property type="evidence" value="ECO:0007669"/>
    <property type="project" value="UniProtKB-KW"/>
</dbReference>
<dbReference type="SUPFAM" id="SSF143430">
    <property type="entry name" value="TTP0101/SSO1404-like"/>
    <property type="match status" value="1"/>
</dbReference>
<accession>A0A7C3SME0</accession>
<proteinExistence type="inferred from homology"/>
<keyword evidence="7 8" id="KW-0051">Antiviral defense</keyword>
<dbReference type="EMBL" id="DTIB01000142">
    <property type="protein sequence ID" value="HGB25970.1"/>
    <property type="molecule type" value="Genomic_DNA"/>
</dbReference>
<feature type="binding site" evidence="8">
    <location>
        <position position="11"/>
    </location>
    <ligand>
        <name>Mg(2+)</name>
        <dbReference type="ChEBI" id="CHEBI:18420"/>
        <note>catalytic</note>
    </ligand>
</feature>
<dbReference type="Gene3D" id="3.30.70.240">
    <property type="match status" value="1"/>
</dbReference>
<dbReference type="InterPro" id="IPR021127">
    <property type="entry name" value="CRISPR_associated_Cas2"/>
</dbReference>
<keyword evidence="4 8" id="KW-0255">Endonuclease</keyword>
<dbReference type="GO" id="GO:0043571">
    <property type="term" value="P:maintenance of CRISPR repeat elements"/>
    <property type="evidence" value="ECO:0007669"/>
    <property type="project" value="UniProtKB-UniRule"/>
</dbReference>
<comment type="function">
    <text evidence="8">CRISPR (clustered regularly interspaced short palindromic repeat), is an adaptive immune system that provides protection against mobile genetic elements (viruses, transposable elements and conjugative plasmids). CRISPR clusters contain sequences complementary to antecedent mobile elements and target invading nucleic acids. CRISPR clusters are transcribed and processed into CRISPR RNA (crRNA). Functions as a ssRNA-specific endoribonuclease. Involved in the integration of spacer DNA into the CRISPR cassette.</text>
</comment>
<evidence type="ECO:0000256" key="4">
    <source>
        <dbReference type="ARBA" id="ARBA00022759"/>
    </source>
</evidence>
<dbReference type="CDD" id="cd09725">
    <property type="entry name" value="Cas2_I_II_III"/>
    <property type="match status" value="1"/>
</dbReference>
<dbReference type="GO" id="GO:0046872">
    <property type="term" value="F:metal ion binding"/>
    <property type="evidence" value="ECO:0007669"/>
    <property type="project" value="UniProtKB-UniRule"/>
</dbReference>
<dbReference type="InterPro" id="IPR019199">
    <property type="entry name" value="Virulence_VapD/CRISPR_Cas2"/>
</dbReference>
<dbReference type="GO" id="GO:0051607">
    <property type="term" value="P:defense response to virus"/>
    <property type="evidence" value="ECO:0007669"/>
    <property type="project" value="UniProtKB-UniRule"/>
</dbReference>
<evidence type="ECO:0000256" key="5">
    <source>
        <dbReference type="ARBA" id="ARBA00022801"/>
    </source>
</evidence>
<keyword evidence="5 8" id="KW-0378">Hydrolase</keyword>
<organism evidence="9">
    <name type="scientific">Thermofilum pendens</name>
    <dbReference type="NCBI Taxonomy" id="2269"/>
    <lineage>
        <taxon>Archaea</taxon>
        <taxon>Thermoproteota</taxon>
        <taxon>Thermoprotei</taxon>
        <taxon>Thermofilales</taxon>
        <taxon>Thermofilaceae</taxon>
        <taxon>Thermofilum</taxon>
    </lineage>
</organism>
<dbReference type="Pfam" id="PF09827">
    <property type="entry name" value="CRISPR_Cas2"/>
    <property type="match status" value="1"/>
</dbReference>
<reference evidence="9" key="1">
    <citation type="journal article" date="2020" name="mSystems">
        <title>Genome- and Community-Level Interaction Insights into Carbon Utilization and Element Cycling Functions of Hydrothermarchaeota in Hydrothermal Sediment.</title>
        <authorList>
            <person name="Zhou Z."/>
            <person name="Liu Y."/>
            <person name="Xu W."/>
            <person name="Pan J."/>
            <person name="Luo Z.H."/>
            <person name="Li M."/>
        </authorList>
    </citation>
    <scope>NUCLEOTIDE SEQUENCE [LARGE SCALE GENOMIC DNA]</scope>
    <source>
        <strain evidence="9">SpSt-8</strain>
    </source>
</reference>
<dbReference type="HAMAP" id="MF_01471">
    <property type="entry name" value="Cas2"/>
    <property type="match status" value="1"/>
</dbReference>
<dbReference type="PANTHER" id="PTHR34405">
    <property type="entry name" value="CRISPR-ASSOCIATED ENDORIBONUCLEASE CAS2"/>
    <property type="match status" value="1"/>
</dbReference>